<dbReference type="Pfam" id="PF00929">
    <property type="entry name" value="RNase_T"/>
    <property type="match status" value="1"/>
</dbReference>
<dbReference type="NCBIfam" id="NF005927">
    <property type="entry name" value="PRK07942.1"/>
    <property type="match status" value="1"/>
</dbReference>
<gene>
    <name evidence="2" type="ORF">I6I10_10735</name>
    <name evidence="3" type="ORF">I6J21_05385</name>
</gene>
<evidence type="ECO:0000259" key="1">
    <source>
        <dbReference type="SMART" id="SM00479"/>
    </source>
</evidence>
<dbReference type="AlphaFoldDB" id="A0A7T4JUK4"/>
<organism evidence="2 4">
    <name type="scientific">Corynebacterium glucuronolyticum</name>
    <dbReference type="NCBI Taxonomy" id="39791"/>
    <lineage>
        <taxon>Bacteria</taxon>
        <taxon>Bacillati</taxon>
        <taxon>Actinomycetota</taxon>
        <taxon>Actinomycetes</taxon>
        <taxon>Mycobacteriales</taxon>
        <taxon>Corynebacteriaceae</taxon>
        <taxon>Corynebacterium</taxon>
    </lineage>
</organism>
<dbReference type="InterPro" id="IPR012337">
    <property type="entry name" value="RNaseH-like_sf"/>
</dbReference>
<dbReference type="GO" id="GO:0003676">
    <property type="term" value="F:nucleic acid binding"/>
    <property type="evidence" value="ECO:0007669"/>
    <property type="project" value="InterPro"/>
</dbReference>
<keyword evidence="2" id="KW-0269">Exonuclease</keyword>
<keyword evidence="2" id="KW-0378">Hydrolase</keyword>
<dbReference type="InterPro" id="IPR036397">
    <property type="entry name" value="RNaseH_sf"/>
</dbReference>
<evidence type="ECO:0000313" key="2">
    <source>
        <dbReference type="EMBL" id="QQB45929.1"/>
    </source>
</evidence>
<dbReference type="CDD" id="cd06127">
    <property type="entry name" value="DEDDh"/>
    <property type="match status" value="1"/>
</dbReference>
<dbReference type="EMBL" id="CP066007">
    <property type="protein sequence ID" value="QQB45929.1"/>
    <property type="molecule type" value="Genomic_DNA"/>
</dbReference>
<accession>A0A7T4JUK4</accession>
<dbReference type="InterPro" id="IPR013520">
    <property type="entry name" value="Ribonucl_H"/>
</dbReference>
<dbReference type="Proteomes" id="UP000596145">
    <property type="component" value="Chromosome"/>
</dbReference>
<dbReference type="GeneID" id="92759834"/>
<dbReference type="RefSeq" id="WP_005392200.1">
    <property type="nucleotide sequence ID" value="NZ_CP066007.1"/>
</dbReference>
<dbReference type="Proteomes" id="UP000617681">
    <property type="component" value="Chromosome"/>
</dbReference>
<dbReference type="EMBL" id="CP069534">
    <property type="protein sequence ID" value="QRP71557.1"/>
    <property type="molecule type" value="Genomic_DNA"/>
</dbReference>
<feature type="domain" description="Exonuclease" evidence="1">
    <location>
        <begin position="8"/>
        <end position="177"/>
    </location>
</feature>
<dbReference type="SUPFAM" id="SSF53098">
    <property type="entry name" value="Ribonuclease H-like"/>
    <property type="match status" value="1"/>
</dbReference>
<evidence type="ECO:0000313" key="4">
    <source>
        <dbReference type="Proteomes" id="UP000596145"/>
    </source>
</evidence>
<protein>
    <submittedName>
        <fullName evidence="2">3'-5' exonuclease</fullName>
    </submittedName>
</protein>
<dbReference type="SMART" id="SM00479">
    <property type="entry name" value="EXOIII"/>
    <property type="match status" value="1"/>
</dbReference>
<evidence type="ECO:0000313" key="3">
    <source>
        <dbReference type="EMBL" id="QRP71557.1"/>
    </source>
</evidence>
<proteinExistence type="predicted"/>
<dbReference type="GO" id="GO:0004527">
    <property type="term" value="F:exonuclease activity"/>
    <property type="evidence" value="ECO:0007669"/>
    <property type="project" value="UniProtKB-KW"/>
</dbReference>
<sequence length="224" mass="25277">MYSFDPSKMVAFDLETTTNDPLKAHVVTSSVIRIDGSNADETYLLADPGIPISEEAEKVHGISNEYAKANGEPHDDVVAKTVELIRRGWDEGFTLIVFNGCFDLTILHQCSPDFTIDGLVVDPYIIDKKKDHYRAGKRNLSAMSEYYEIRLDKAHNSSADSLAAARIAWKQARRWPEITTMDGDELMESQTVWYYEMQSDLAKYFAGKGRDVEVNLSWPLQLSS</sequence>
<reference evidence="2 4" key="1">
    <citation type="submission" date="2020-12" db="EMBL/GenBank/DDBJ databases">
        <title>FDA dAtabase for Regulatory Grade micrObial Sequences (FDA-ARGOS): Supporting development and validation of Infectious Disease Dx tests.</title>
        <authorList>
            <person name="Sproer C."/>
            <person name="Gronow S."/>
            <person name="Severitt S."/>
            <person name="Schroder I."/>
            <person name="Tallon L."/>
            <person name="Sadzewicz L."/>
            <person name="Zhao X."/>
            <person name="Boylan J."/>
            <person name="Ott S."/>
            <person name="Bowen H."/>
            <person name="Vavikolanu K."/>
            <person name="Mehta A."/>
            <person name="Aluvathingal J."/>
            <person name="Nadendla S."/>
            <person name="Lowell S."/>
            <person name="Myers T."/>
            <person name="Yan Y."/>
            <person name="Sichtig H."/>
        </authorList>
    </citation>
    <scope>NUCLEOTIDE SEQUENCE [LARGE SCALE GENOMIC DNA]</scope>
    <source>
        <strain evidence="2 4">FDAARGOS_1053</strain>
        <strain evidence="3">FDAARGOS_1191</strain>
    </source>
</reference>
<name>A0A7T4JUK4_9CORY</name>
<dbReference type="OrthoDB" id="9791657at2"/>
<dbReference type="Gene3D" id="3.30.420.10">
    <property type="entry name" value="Ribonuclease H-like superfamily/Ribonuclease H"/>
    <property type="match status" value="1"/>
</dbReference>
<keyword evidence="2" id="KW-0540">Nuclease</keyword>